<evidence type="ECO:0000256" key="1">
    <source>
        <dbReference type="SAM" id="MobiDB-lite"/>
    </source>
</evidence>
<feature type="chain" id="PRO_5020354691" evidence="2">
    <location>
        <begin position="23"/>
        <end position="86"/>
    </location>
</feature>
<protein>
    <submittedName>
        <fullName evidence="3">Uncharacterized protein</fullName>
    </submittedName>
</protein>
<dbReference type="EMBL" id="CM016554">
    <property type="protein sequence ID" value="TKW29647.1"/>
    <property type="molecule type" value="Genomic_DNA"/>
</dbReference>
<keyword evidence="2" id="KW-0732">Signal</keyword>
<reference evidence="3" key="1">
    <citation type="submission" date="2019-03" db="EMBL/GenBank/DDBJ databases">
        <title>WGS assembly of Setaria viridis.</title>
        <authorList>
            <person name="Huang P."/>
            <person name="Jenkins J."/>
            <person name="Grimwood J."/>
            <person name="Barry K."/>
            <person name="Healey A."/>
            <person name="Mamidi S."/>
            <person name="Sreedasyam A."/>
            <person name="Shu S."/>
            <person name="Feldman M."/>
            <person name="Wu J."/>
            <person name="Yu Y."/>
            <person name="Chen C."/>
            <person name="Johnson J."/>
            <person name="Rokhsar D."/>
            <person name="Baxter I."/>
            <person name="Schmutz J."/>
            <person name="Brutnell T."/>
            <person name="Kellogg E."/>
        </authorList>
    </citation>
    <scope>NUCLEOTIDE SEQUENCE [LARGE SCALE GENOMIC DNA]</scope>
</reference>
<dbReference type="Proteomes" id="UP000298652">
    <property type="component" value="Chromosome 3"/>
</dbReference>
<gene>
    <name evidence="3" type="ORF">SEVIR_3G410100v2</name>
</gene>
<sequence length="86" mass="8773">MGRRALVVAMLLLMQCCNVILAARPFQDAVAGDGAGRGYQLGHGGEAPIMRAPPKLPGGGNCRSFQGPDHPPCEAVPTVGVGGGDY</sequence>
<dbReference type="AlphaFoldDB" id="A0A4U6VXE0"/>
<name>A0A4U6VXE0_SETVI</name>
<feature type="region of interest" description="Disordered" evidence="1">
    <location>
        <begin position="58"/>
        <end position="86"/>
    </location>
</feature>
<accession>A0A4U6VXE0</accession>
<proteinExistence type="predicted"/>
<dbReference type="Gramene" id="TKW29647">
    <property type="protein sequence ID" value="TKW29647"/>
    <property type="gene ID" value="SEVIR_3G410100v2"/>
</dbReference>
<feature type="signal peptide" evidence="2">
    <location>
        <begin position="1"/>
        <end position="22"/>
    </location>
</feature>
<organism evidence="3 4">
    <name type="scientific">Setaria viridis</name>
    <name type="common">Green bristlegrass</name>
    <name type="synonym">Setaria italica subsp. viridis</name>
    <dbReference type="NCBI Taxonomy" id="4556"/>
    <lineage>
        <taxon>Eukaryota</taxon>
        <taxon>Viridiplantae</taxon>
        <taxon>Streptophyta</taxon>
        <taxon>Embryophyta</taxon>
        <taxon>Tracheophyta</taxon>
        <taxon>Spermatophyta</taxon>
        <taxon>Magnoliopsida</taxon>
        <taxon>Liliopsida</taxon>
        <taxon>Poales</taxon>
        <taxon>Poaceae</taxon>
        <taxon>PACMAD clade</taxon>
        <taxon>Panicoideae</taxon>
        <taxon>Panicodae</taxon>
        <taxon>Paniceae</taxon>
        <taxon>Cenchrinae</taxon>
        <taxon>Setaria</taxon>
    </lineage>
</organism>
<evidence type="ECO:0000256" key="2">
    <source>
        <dbReference type="SAM" id="SignalP"/>
    </source>
</evidence>
<keyword evidence="4" id="KW-1185">Reference proteome</keyword>
<evidence type="ECO:0000313" key="4">
    <source>
        <dbReference type="Proteomes" id="UP000298652"/>
    </source>
</evidence>
<evidence type="ECO:0000313" key="3">
    <source>
        <dbReference type="EMBL" id="TKW29647.1"/>
    </source>
</evidence>